<dbReference type="GO" id="GO:0008483">
    <property type="term" value="F:transaminase activity"/>
    <property type="evidence" value="ECO:0007669"/>
    <property type="project" value="UniProtKB-KW"/>
</dbReference>
<evidence type="ECO:0000256" key="4">
    <source>
        <dbReference type="ARBA" id="ARBA00022679"/>
    </source>
</evidence>
<accession>A0ABU0YP75</accession>
<protein>
    <recommendedName>
        <fullName evidence="7">Aminotransferase</fullName>
        <ecNumber evidence="7">2.6.1.-</ecNumber>
    </recommendedName>
</protein>
<dbReference type="Gene3D" id="3.40.640.10">
    <property type="entry name" value="Type I PLP-dependent aspartate aminotransferase-like (Major domain)"/>
    <property type="match status" value="1"/>
</dbReference>
<keyword evidence="5" id="KW-0663">Pyridoxal phosphate</keyword>
<dbReference type="InterPro" id="IPR050596">
    <property type="entry name" value="AspAT/PAT-like"/>
</dbReference>
<comment type="cofactor">
    <cofactor evidence="1 7">
        <name>pyridoxal 5'-phosphate</name>
        <dbReference type="ChEBI" id="CHEBI:597326"/>
    </cofactor>
</comment>
<keyword evidence="3 7" id="KW-0032">Aminotransferase</keyword>
<evidence type="ECO:0000256" key="2">
    <source>
        <dbReference type="ARBA" id="ARBA00007441"/>
    </source>
</evidence>
<feature type="domain" description="Aminotransferase class I/classII large" evidence="8">
    <location>
        <begin position="35"/>
        <end position="386"/>
    </location>
</feature>
<dbReference type="SUPFAM" id="SSF53383">
    <property type="entry name" value="PLP-dependent transferases"/>
    <property type="match status" value="1"/>
</dbReference>
<dbReference type="PANTHER" id="PTHR46383:SF1">
    <property type="entry name" value="ASPARTATE AMINOTRANSFERASE"/>
    <property type="match status" value="1"/>
</dbReference>
<dbReference type="RefSeq" id="WP_379957590.1">
    <property type="nucleotide sequence ID" value="NZ_JAUYVI010000005.1"/>
</dbReference>
<gene>
    <name evidence="9" type="ORF">Q8A70_17705</name>
</gene>
<dbReference type="NCBIfam" id="NF005732">
    <property type="entry name" value="PRK07550.1"/>
    <property type="match status" value="1"/>
</dbReference>
<dbReference type="PROSITE" id="PS00105">
    <property type="entry name" value="AA_TRANSFER_CLASS_1"/>
    <property type="match status" value="1"/>
</dbReference>
<name>A0ABU0YP75_9PROT</name>
<evidence type="ECO:0000256" key="5">
    <source>
        <dbReference type="ARBA" id="ARBA00022898"/>
    </source>
</evidence>
<evidence type="ECO:0000256" key="6">
    <source>
        <dbReference type="ARBA" id="ARBA00049185"/>
    </source>
</evidence>
<dbReference type="CDD" id="cd00609">
    <property type="entry name" value="AAT_like"/>
    <property type="match status" value="1"/>
</dbReference>
<dbReference type="PANTHER" id="PTHR46383">
    <property type="entry name" value="ASPARTATE AMINOTRANSFERASE"/>
    <property type="match status" value="1"/>
</dbReference>
<evidence type="ECO:0000313" key="9">
    <source>
        <dbReference type="EMBL" id="MDQ7249528.1"/>
    </source>
</evidence>
<dbReference type="InterPro" id="IPR015421">
    <property type="entry name" value="PyrdxlP-dep_Trfase_major"/>
</dbReference>
<dbReference type="EC" id="2.6.1.-" evidence="7"/>
<dbReference type="InterPro" id="IPR015424">
    <property type="entry name" value="PyrdxlP-dep_Trfase"/>
</dbReference>
<dbReference type="InterPro" id="IPR004839">
    <property type="entry name" value="Aminotransferase_I/II_large"/>
</dbReference>
<reference evidence="10" key="1">
    <citation type="submission" date="2023-08" db="EMBL/GenBank/DDBJ databases">
        <title>Rhodospirillaceae gen. nov., a novel taxon isolated from the Yangtze River Yuezi River estuary sludge.</title>
        <authorList>
            <person name="Ruan L."/>
        </authorList>
    </citation>
    <scope>NUCLEOTIDE SEQUENCE [LARGE SCALE GENOMIC DNA]</scope>
    <source>
        <strain evidence="10">R-7</strain>
    </source>
</reference>
<evidence type="ECO:0000313" key="10">
    <source>
        <dbReference type="Proteomes" id="UP001230156"/>
    </source>
</evidence>
<keyword evidence="10" id="KW-1185">Reference proteome</keyword>
<comment type="catalytic activity">
    <reaction evidence="6">
        <text>L-aspartate + 2-oxoglutarate = oxaloacetate + L-glutamate</text>
        <dbReference type="Rhea" id="RHEA:21824"/>
        <dbReference type="ChEBI" id="CHEBI:16452"/>
        <dbReference type="ChEBI" id="CHEBI:16810"/>
        <dbReference type="ChEBI" id="CHEBI:29985"/>
        <dbReference type="ChEBI" id="CHEBI:29991"/>
        <dbReference type="EC" id="2.6.1.1"/>
    </reaction>
</comment>
<dbReference type="EMBL" id="JAUYVI010000005">
    <property type="protein sequence ID" value="MDQ7249528.1"/>
    <property type="molecule type" value="Genomic_DNA"/>
</dbReference>
<organism evidence="9 10">
    <name type="scientific">Dongia sedimenti</name>
    <dbReference type="NCBI Taxonomy" id="3064282"/>
    <lineage>
        <taxon>Bacteria</taxon>
        <taxon>Pseudomonadati</taxon>
        <taxon>Pseudomonadota</taxon>
        <taxon>Alphaproteobacteria</taxon>
        <taxon>Rhodospirillales</taxon>
        <taxon>Dongiaceae</taxon>
        <taxon>Dongia</taxon>
    </lineage>
</organism>
<evidence type="ECO:0000256" key="1">
    <source>
        <dbReference type="ARBA" id="ARBA00001933"/>
    </source>
</evidence>
<keyword evidence="4 7" id="KW-0808">Transferase</keyword>
<proteinExistence type="inferred from homology"/>
<comment type="caution">
    <text evidence="9">The sequence shown here is derived from an EMBL/GenBank/DDBJ whole genome shotgun (WGS) entry which is preliminary data.</text>
</comment>
<sequence length="394" mass="43003">MNFSLNPLLTAVGEPPIAEAVSWISGRSFPDDKPLVDLSQAAPGYPPAPALTEHLREIVGSPQTSRYADIEGIAPLRTGLARDINRRYGGTVKDAQILITAGCNQAFCLVANALAKAGDEIVMTSPYYFNYRMWLDMTGVRTVMLPHAKDNPASPDLAAAEKLIGPKTKALVLISPNNPTGAIYPPEEIRAAFELCRRKKIAFILDETYRDFMPAAPAPHDLFRDPDWSDTLIHLYSFSKSFSLPGYRVGALVADPKLIAEIAKAMDCVAICAPRIGQLAAAYGLEHLDAWRAGITEMIGDRLLAVQSAFSRNDLGYELVSAGGFFAYLKHPHRGQSAMAVAKRLAQEQNLLILPGSMFGADQEDYLRVAFANVEAKWMPEVAERLAQDAAEPF</sequence>
<evidence type="ECO:0000259" key="8">
    <source>
        <dbReference type="Pfam" id="PF00155"/>
    </source>
</evidence>
<evidence type="ECO:0000256" key="3">
    <source>
        <dbReference type="ARBA" id="ARBA00022576"/>
    </source>
</evidence>
<comment type="similarity">
    <text evidence="2 7">Belongs to the class-I pyridoxal-phosphate-dependent aminotransferase family.</text>
</comment>
<dbReference type="InterPro" id="IPR004838">
    <property type="entry name" value="NHTrfase_class1_PyrdxlP-BS"/>
</dbReference>
<dbReference type="Proteomes" id="UP001230156">
    <property type="component" value="Unassembled WGS sequence"/>
</dbReference>
<dbReference type="Pfam" id="PF00155">
    <property type="entry name" value="Aminotran_1_2"/>
    <property type="match status" value="1"/>
</dbReference>
<evidence type="ECO:0000256" key="7">
    <source>
        <dbReference type="RuleBase" id="RU000481"/>
    </source>
</evidence>